<feature type="region of interest" description="Disordered" evidence="10">
    <location>
        <begin position="1529"/>
        <end position="1565"/>
    </location>
</feature>
<feature type="region of interest" description="Disordered" evidence="10">
    <location>
        <begin position="503"/>
        <end position="528"/>
    </location>
</feature>
<dbReference type="InterPro" id="IPR000219">
    <property type="entry name" value="DH_dom"/>
</dbReference>
<evidence type="ECO:0000256" key="1">
    <source>
        <dbReference type="ARBA" id="ARBA00004496"/>
    </source>
</evidence>
<evidence type="ECO:0000313" key="15">
    <source>
        <dbReference type="Proteomes" id="UP000749559"/>
    </source>
</evidence>
<dbReference type="SMART" id="SM00233">
    <property type="entry name" value="PH"/>
    <property type="match status" value="1"/>
</dbReference>
<feature type="compositionally biased region" description="Basic and acidic residues" evidence="10">
    <location>
        <begin position="655"/>
        <end position="669"/>
    </location>
</feature>
<dbReference type="GO" id="GO:0008270">
    <property type="term" value="F:zinc ion binding"/>
    <property type="evidence" value="ECO:0007669"/>
    <property type="project" value="UniProtKB-KW"/>
</dbReference>
<dbReference type="Gene3D" id="2.30.29.30">
    <property type="entry name" value="Pleckstrin-homology domain (PH domain)/Phosphotyrosine-binding domain (PTB)"/>
    <property type="match status" value="1"/>
</dbReference>
<dbReference type="SUPFAM" id="SSF48065">
    <property type="entry name" value="DBL homology domain (DH-domain)"/>
    <property type="match status" value="1"/>
</dbReference>
<keyword evidence="5" id="KW-0479">Metal-binding</keyword>
<dbReference type="PROSITE" id="PS50081">
    <property type="entry name" value="ZF_DAG_PE_2"/>
    <property type="match status" value="1"/>
</dbReference>
<keyword evidence="8 9" id="KW-0175">Coiled coil</keyword>
<dbReference type="SUPFAM" id="SSF50729">
    <property type="entry name" value="PH domain-like"/>
    <property type="match status" value="1"/>
</dbReference>
<comment type="subcellular location">
    <subcellularLocation>
        <location evidence="1">Cytoplasm</location>
    </subcellularLocation>
</comment>
<feature type="compositionally biased region" description="Low complexity" evidence="10">
    <location>
        <begin position="624"/>
        <end position="641"/>
    </location>
</feature>
<dbReference type="OrthoDB" id="28045at2759"/>
<feature type="domain" description="PH" evidence="11">
    <location>
        <begin position="1263"/>
        <end position="1338"/>
    </location>
</feature>
<feature type="compositionally biased region" description="Low complexity" evidence="10">
    <location>
        <begin position="345"/>
        <end position="355"/>
    </location>
</feature>
<feature type="region of interest" description="Disordered" evidence="10">
    <location>
        <begin position="868"/>
        <end position="924"/>
    </location>
</feature>
<dbReference type="SMART" id="SM00109">
    <property type="entry name" value="C1"/>
    <property type="match status" value="1"/>
</dbReference>
<protein>
    <recommendedName>
        <fullName evidence="16">Rho guanine nucleotide exchange factor 28</fullName>
    </recommendedName>
</protein>
<dbReference type="InterPro" id="IPR002219">
    <property type="entry name" value="PKC_DAG/PE"/>
</dbReference>
<sequence length="2046" mass="229332">MAEKKSSNHCRMAFSPLESPVYGGSAIVVAFSEDVFIQTDSPIYLVFQGGTERHVTTARCINAQTLQAVVPGHNQAESVELTVCVGPTGHTNILATGQFFYMKDSAHYMAQYLAASVYDPSSLEDLEQVKGINFDLAEEDYTSLDDRLTAAFEHLDFPEHWCMLGVDSPDEELLPRETLLHFAARLGLQRFAGLLLEKLGAEDALDLCNRRGELPRDIARDLCQDTLAELLSQHNRPNMMKWTSNQMKSSNKVRTDGIVVTQHEHGLSTITTNIKDNPTTIDQDIAMLCDITSLMQGGNSRQGDPQSPHFHNNIWLQSNNHEHQSSDFTEESDQESDYDNDLVLGGSAYTTTQSSGGQGTNYNHTDSTQRSHHSNIPGQKNIVLEKNIRRLNDISIGIRRLKAKNENLGELEDRKENLSRFSASCPSLDKQNLQSQSRIREHDSDYCKSMLDITPECDENATYPDTPPIDYSYGSVGDIRHTSSEVKIKLNDVTLDSSEDYYGNTINNNNTSVKLRQRSVSPPSDIDKDFRRQSWCVNQSRRQFKTQILAAQGKSLSLSSLDGPGNQNEVNEEYETDDTESPRSGPTVPSRVTRSNTLGTMSTVLEAIGQTSGHSSPETEMVQHYSHLSTHSGTHSSTHNTPPRPVSTASVRSLTDVRFDFNSSSEHETSITSPQSQSDSPVNANGTMLNVPNNMTKSKSTPSIPNAENKENRNGHNSSSEVATQEKSAQLQENAAWVNEDHGINNYLHNEATQKKPCLSMIEFLNDPANFSGEDKVVKRDLLKEDKKRRSSVFAKFGSYRQKVKLKEENKKTHSFMPVSFSNATLCDVCAKSMSNKSSVQCESCGINVHDHSCKEQVNPCTRVKKAQLHAPSSIREKTGSLPVGKSLRSSESFKEKRSKSDPQSNKITSLSTSALPRNVSPPSKIINEETETLPTHHEGSISSLMSGSVESIPDEAAIQSRLGYINDPELLNTQKEAEAWSVTVDKKTLKKMNSKEVKRQDHIWELIATEKNIGRTLKVMRKIFMEGMMQEANISRELADRLFPSIDKLINIHSEFLQKFQTRQSLNPDKRIDQIGDILLSQFKGSSGEMMKAAYGDFCSKHKEGLAMYKDLLKSDRKFAAFIRQCEMNVLVKRQSIPGCYLLVTQRMTKYPLMIEAILKTTKDHKEHKREQERENLQSSLMYAKQILDAIDERIDARDRELRLQELYHKMDPRSFTIYKGKKFKKSDLMNRKLIVETPVMWKSARGKPIEVIAVVLSDLMFFMQENNQKFVFFAQDSKSAVISLVKLLVREKGDSRHTNGVYLISQNKDNPEMYELTCKTPEMRRRWIASLRKAIDECPADEEVNEEDQRRIEEEEEERRQLEIKFTKLREMLDKLNQKDAQIKAGLDGKLKLFADMMAVWGMEDVLKNLKSIYKDEEGEELRDADDLLQAAIQDASKLTILFQNSSSSNLSTGSVTDQENSSGHVSPSLPKRAETFGGFDSQPKGGVLKKRYPSSFNDHDLRTSSLQNLHKDHGSDVDSALGSQSLEVAPSGSNKDVLRRNSGGQDPNSGVNRSTSFKERTNRRLSTSFLQNLLTKQHKETEDSDAKSDKSSDRGSMGELSSTWSLGPPSREQVECVGSLINCMRGLAFISTQQSTQIEMLKAKILEAEAKVGKSESQRMVSEKKTSFRHNNQLEELRNLQESISQERQKWDAEKEKAGLRLETERSTLEEQQKQLETEREEMAAQKEELRRQREALQAQMDYYKMKQQDKHDSREGSPQGGPGFRNTNSPSHDIVDAFKQNNSPGNHRRCTSADLTQGGSFEPMKAEYSNSLKEPLNLNNRNAKAKTLPGNRSNTPPGLMTRIDSGSNVNNQLGPRMPIHLLSAANEAKVGVSQQHMPYHKLSTGSNPGSNSQYNQNPAGNLHKLPYKLASTTSPNAPGGGSQFYVHQVSPPQTQVPANNSNSTLKQAASTGSFLPMKLASNSRAKSNSPGTAPGVGPEQYIPAQRHTEWKTVKEATGGDILLKLPQDLASESHYRRTYCTRTPKTCIQLCMKDFQSLDNND</sequence>
<feature type="compositionally biased region" description="Polar residues" evidence="10">
    <location>
        <begin position="670"/>
        <end position="706"/>
    </location>
</feature>
<feature type="domain" description="Phorbol-ester/DAG-type" evidence="13">
    <location>
        <begin position="813"/>
        <end position="861"/>
    </location>
</feature>
<feature type="region of interest" description="Disordered" evidence="10">
    <location>
        <begin position="555"/>
        <end position="598"/>
    </location>
</feature>
<dbReference type="InterPro" id="IPR051632">
    <property type="entry name" value="Rho_GEF"/>
</dbReference>
<feature type="region of interest" description="Disordered" evidence="10">
    <location>
        <begin position="322"/>
        <end position="379"/>
    </location>
</feature>
<feature type="compositionally biased region" description="Basic and acidic residues" evidence="10">
    <location>
        <begin position="1580"/>
        <end position="1596"/>
    </location>
</feature>
<evidence type="ECO:0000256" key="8">
    <source>
        <dbReference type="ARBA" id="ARBA00023054"/>
    </source>
</evidence>
<dbReference type="InterPro" id="IPR041020">
    <property type="entry name" value="PH_16"/>
</dbReference>
<evidence type="ECO:0000259" key="13">
    <source>
        <dbReference type="PROSITE" id="PS50081"/>
    </source>
</evidence>
<feature type="region of interest" description="Disordered" evidence="10">
    <location>
        <begin position="1451"/>
        <end position="1504"/>
    </location>
</feature>
<evidence type="ECO:0000313" key="14">
    <source>
        <dbReference type="EMBL" id="CAH1796674.1"/>
    </source>
</evidence>
<dbReference type="PANTHER" id="PTHR13944">
    <property type="entry name" value="AGAP007712-PA"/>
    <property type="match status" value="1"/>
</dbReference>
<keyword evidence="6" id="KW-0863">Zinc-finger</keyword>
<feature type="region of interest" description="Disordered" evidence="10">
    <location>
        <begin position="1578"/>
        <end position="1614"/>
    </location>
</feature>
<gene>
    <name evidence="14" type="ORF">OFUS_LOCUS21057</name>
</gene>
<dbReference type="SUPFAM" id="SSF57889">
    <property type="entry name" value="Cysteine-rich domain"/>
    <property type="match status" value="1"/>
</dbReference>
<feature type="compositionally biased region" description="Polar residues" evidence="10">
    <location>
        <begin position="902"/>
        <end position="916"/>
    </location>
</feature>
<feature type="coiled-coil region" evidence="9">
    <location>
        <begin position="1347"/>
        <end position="1381"/>
    </location>
</feature>
<name>A0A8S4PR71_OWEFU</name>
<dbReference type="CDD" id="cd00160">
    <property type="entry name" value="RhoGEF"/>
    <property type="match status" value="1"/>
</dbReference>
<dbReference type="PANTHER" id="PTHR13944:SF21">
    <property type="entry name" value="CYSTS, ISOFORM C"/>
    <property type="match status" value="1"/>
</dbReference>
<dbReference type="GO" id="GO:0035023">
    <property type="term" value="P:regulation of Rho protein signal transduction"/>
    <property type="evidence" value="ECO:0007669"/>
    <property type="project" value="TreeGrafter"/>
</dbReference>
<feature type="region of interest" description="Disordered" evidence="10">
    <location>
        <begin position="610"/>
        <end position="733"/>
    </location>
</feature>
<evidence type="ECO:0000256" key="5">
    <source>
        <dbReference type="ARBA" id="ARBA00022723"/>
    </source>
</evidence>
<keyword evidence="3" id="KW-0597">Phosphoprotein</keyword>
<dbReference type="InterPro" id="IPR011993">
    <property type="entry name" value="PH-like_dom_sf"/>
</dbReference>
<comment type="caution">
    <text evidence="14">The sequence shown here is derived from an EMBL/GenBank/DDBJ whole genome shotgun (WGS) entry which is preliminary data.</text>
</comment>
<reference evidence="14" key="1">
    <citation type="submission" date="2022-03" db="EMBL/GenBank/DDBJ databases">
        <authorList>
            <person name="Martin C."/>
        </authorList>
    </citation>
    <scope>NUCLEOTIDE SEQUENCE</scope>
</reference>
<organism evidence="14 15">
    <name type="scientific">Owenia fusiformis</name>
    <name type="common">Polychaete worm</name>
    <dbReference type="NCBI Taxonomy" id="6347"/>
    <lineage>
        <taxon>Eukaryota</taxon>
        <taxon>Metazoa</taxon>
        <taxon>Spiralia</taxon>
        <taxon>Lophotrochozoa</taxon>
        <taxon>Annelida</taxon>
        <taxon>Polychaeta</taxon>
        <taxon>Sedentaria</taxon>
        <taxon>Canalipalpata</taxon>
        <taxon>Sabellida</taxon>
        <taxon>Oweniida</taxon>
        <taxon>Oweniidae</taxon>
        <taxon>Owenia</taxon>
    </lineage>
</organism>
<evidence type="ECO:0000256" key="3">
    <source>
        <dbReference type="ARBA" id="ARBA00022553"/>
    </source>
</evidence>
<evidence type="ECO:0000256" key="7">
    <source>
        <dbReference type="ARBA" id="ARBA00022833"/>
    </source>
</evidence>
<accession>A0A8S4PR71</accession>
<dbReference type="SMART" id="SM00325">
    <property type="entry name" value="RhoGEF"/>
    <property type="match status" value="1"/>
</dbReference>
<feature type="compositionally biased region" description="Polar residues" evidence="10">
    <location>
        <begin position="1545"/>
        <end position="1558"/>
    </location>
</feature>
<keyword evidence="2" id="KW-0963">Cytoplasm</keyword>
<feature type="compositionally biased region" description="Basic and acidic residues" evidence="10">
    <location>
        <begin position="1749"/>
        <end position="1759"/>
    </location>
</feature>
<feature type="compositionally biased region" description="Basic and acidic residues" evidence="10">
    <location>
        <begin position="892"/>
        <end position="901"/>
    </location>
</feature>
<feature type="region of interest" description="Disordered" evidence="10">
    <location>
        <begin position="1749"/>
        <end position="1805"/>
    </location>
</feature>
<feature type="compositionally biased region" description="Acidic residues" evidence="10">
    <location>
        <begin position="328"/>
        <end position="340"/>
    </location>
</feature>
<dbReference type="Gene3D" id="3.30.60.20">
    <property type="match status" value="1"/>
</dbReference>
<evidence type="ECO:0000259" key="12">
    <source>
        <dbReference type="PROSITE" id="PS50010"/>
    </source>
</evidence>
<keyword evidence="4" id="KW-0344">Guanine-nucleotide releasing factor</keyword>
<dbReference type="PROSITE" id="PS50010">
    <property type="entry name" value="DH_2"/>
    <property type="match status" value="1"/>
</dbReference>
<feature type="region of interest" description="Disordered" evidence="10">
    <location>
        <begin position="1691"/>
        <end position="1735"/>
    </location>
</feature>
<keyword evidence="7" id="KW-0862">Zinc</keyword>
<dbReference type="Proteomes" id="UP000749559">
    <property type="component" value="Unassembled WGS sequence"/>
</dbReference>
<dbReference type="Gene3D" id="1.20.900.10">
    <property type="entry name" value="Dbl homology (DH) domain"/>
    <property type="match status" value="1"/>
</dbReference>
<dbReference type="Pfam" id="PF17838">
    <property type="entry name" value="PH_16"/>
    <property type="match status" value="1"/>
</dbReference>
<dbReference type="InterPro" id="IPR001849">
    <property type="entry name" value="PH_domain"/>
</dbReference>
<evidence type="ECO:0000259" key="11">
    <source>
        <dbReference type="PROSITE" id="PS50003"/>
    </source>
</evidence>
<dbReference type="Pfam" id="PF00130">
    <property type="entry name" value="C1_1"/>
    <property type="match status" value="1"/>
</dbReference>
<evidence type="ECO:0000256" key="9">
    <source>
        <dbReference type="SAM" id="Coils"/>
    </source>
</evidence>
<dbReference type="CDD" id="cd20815">
    <property type="entry name" value="C1_p190RhoGEF-like"/>
    <property type="match status" value="1"/>
</dbReference>
<dbReference type="GO" id="GO:0005085">
    <property type="term" value="F:guanyl-nucleotide exchange factor activity"/>
    <property type="evidence" value="ECO:0007669"/>
    <property type="project" value="UniProtKB-KW"/>
</dbReference>
<dbReference type="Pfam" id="PF00621">
    <property type="entry name" value="RhoGEF"/>
    <property type="match status" value="1"/>
</dbReference>
<dbReference type="InterPro" id="IPR035899">
    <property type="entry name" value="DBL_dom_sf"/>
</dbReference>
<evidence type="ECO:0000256" key="10">
    <source>
        <dbReference type="SAM" id="MobiDB-lite"/>
    </source>
</evidence>
<evidence type="ECO:0000256" key="6">
    <source>
        <dbReference type="ARBA" id="ARBA00022771"/>
    </source>
</evidence>
<proteinExistence type="predicted"/>
<feature type="compositionally biased region" description="Polar residues" evidence="10">
    <location>
        <begin position="555"/>
        <end position="569"/>
    </location>
</feature>
<feature type="compositionally biased region" description="Polar residues" evidence="10">
    <location>
        <begin position="504"/>
        <end position="522"/>
    </location>
</feature>
<dbReference type="EMBL" id="CAIIXF020000010">
    <property type="protein sequence ID" value="CAH1796674.1"/>
    <property type="molecule type" value="Genomic_DNA"/>
</dbReference>
<feature type="compositionally biased region" description="Polar residues" evidence="10">
    <location>
        <begin position="1458"/>
        <end position="1468"/>
    </location>
</feature>
<feature type="compositionally biased region" description="Polar residues" evidence="10">
    <location>
        <begin position="715"/>
        <end position="733"/>
    </location>
</feature>
<evidence type="ECO:0000256" key="2">
    <source>
        <dbReference type="ARBA" id="ARBA00022490"/>
    </source>
</evidence>
<evidence type="ECO:0008006" key="16">
    <source>
        <dbReference type="Google" id="ProtNLM"/>
    </source>
</evidence>
<feature type="compositionally biased region" description="Polar residues" evidence="10">
    <location>
        <begin position="361"/>
        <end position="378"/>
    </location>
</feature>
<evidence type="ECO:0000256" key="4">
    <source>
        <dbReference type="ARBA" id="ARBA00022658"/>
    </source>
</evidence>
<keyword evidence="15" id="KW-1185">Reference proteome</keyword>
<feature type="domain" description="DH" evidence="12">
    <location>
        <begin position="999"/>
        <end position="1195"/>
    </location>
</feature>
<dbReference type="PROSITE" id="PS50003">
    <property type="entry name" value="PH_DOMAIN"/>
    <property type="match status" value="1"/>
</dbReference>
<feature type="compositionally biased region" description="Acidic residues" evidence="10">
    <location>
        <begin position="570"/>
        <end position="579"/>
    </location>
</feature>
<dbReference type="InterPro" id="IPR046349">
    <property type="entry name" value="C1-like_sf"/>
</dbReference>
<dbReference type="GO" id="GO:0005737">
    <property type="term" value="C:cytoplasm"/>
    <property type="evidence" value="ECO:0007669"/>
    <property type="project" value="UniProtKB-SubCell"/>
</dbReference>